<protein>
    <submittedName>
        <fullName evidence="2">Uncharacterized protein</fullName>
    </submittedName>
</protein>
<organism evidence="2 3">
    <name type="scientific">Donghicola tyrosinivorans</name>
    <dbReference type="NCBI Taxonomy" id="1652492"/>
    <lineage>
        <taxon>Bacteria</taxon>
        <taxon>Pseudomonadati</taxon>
        <taxon>Pseudomonadota</taxon>
        <taxon>Alphaproteobacteria</taxon>
        <taxon>Rhodobacterales</taxon>
        <taxon>Roseobacteraceae</taxon>
        <taxon>Donghicola</taxon>
    </lineage>
</organism>
<dbReference type="EMBL" id="PVTQ01000006">
    <property type="protein sequence ID" value="PRY89387.1"/>
    <property type="molecule type" value="Genomic_DNA"/>
</dbReference>
<dbReference type="AlphaFoldDB" id="A0A2T0WRT0"/>
<keyword evidence="3" id="KW-1185">Reference proteome</keyword>
<feature type="compositionally biased region" description="Basic and acidic residues" evidence="1">
    <location>
        <begin position="57"/>
        <end position="67"/>
    </location>
</feature>
<feature type="region of interest" description="Disordered" evidence="1">
    <location>
        <begin position="44"/>
        <end position="67"/>
    </location>
</feature>
<proteinExistence type="predicted"/>
<dbReference type="RefSeq" id="WP_106264445.1">
    <property type="nucleotide sequence ID" value="NZ_PVTQ01000006.1"/>
</dbReference>
<reference evidence="2 3" key="1">
    <citation type="submission" date="2018-03" db="EMBL/GenBank/DDBJ databases">
        <title>Genomic Encyclopedia of Archaeal and Bacterial Type Strains, Phase II (KMG-II): from individual species to whole genera.</title>
        <authorList>
            <person name="Goeker M."/>
        </authorList>
    </citation>
    <scope>NUCLEOTIDE SEQUENCE [LARGE SCALE GENOMIC DNA]</scope>
    <source>
        <strain evidence="2 3">DSM 100212</strain>
    </source>
</reference>
<comment type="caution">
    <text evidence="2">The sequence shown here is derived from an EMBL/GenBank/DDBJ whole genome shotgun (WGS) entry which is preliminary data.</text>
</comment>
<dbReference type="Proteomes" id="UP000238392">
    <property type="component" value="Unassembled WGS sequence"/>
</dbReference>
<name>A0A2T0WRT0_9RHOB</name>
<evidence type="ECO:0000313" key="2">
    <source>
        <dbReference type="EMBL" id="PRY89387.1"/>
    </source>
</evidence>
<evidence type="ECO:0000256" key="1">
    <source>
        <dbReference type="SAM" id="MobiDB-lite"/>
    </source>
</evidence>
<sequence length="67" mass="7347">MSDQNETTVRAIWQAAGWTPPEGDELSRAAEAFHRAAALGRGVPRTADKTISPMLGPRDDIKRQTQD</sequence>
<accession>A0A2T0WRT0</accession>
<evidence type="ECO:0000313" key="3">
    <source>
        <dbReference type="Proteomes" id="UP000238392"/>
    </source>
</evidence>
<gene>
    <name evidence="2" type="ORF">CLV74_10689</name>
</gene>